<protein>
    <submittedName>
        <fullName evidence="1">RCG62482</fullName>
    </submittedName>
</protein>
<dbReference type="EMBL" id="CH473976">
    <property type="protein sequence ID" value="EDM00907.1"/>
    <property type="molecule type" value="Genomic_DNA"/>
</dbReference>
<dbReference type="AlphaFoldDB" id="A6J5N3"/>
<name>A6J5N3_RAT</name>
<gene>
    <name evidence="1" type="ORF">rCG_62482</name>
</gene>
<proteinExistence type="predicted"/>
<reference evidence="1 2" key="1">
    <citation type="submission" date="2005-09" db="EMBL/GenBank/DDBJ databases">
        <authorList>
            <person name="Mural R.J."/>
            <person name="Li P.W."/>
            <person name="Adams M.D."/>
            <person name="Amanatides P.G."/>
            <person name="Baden-Tillson H."/>
            <person name="Barnstead M."/>
            <person name="Chin S.H."/>
            <person name="Dew I."/>
            <person name="Evans C.A."/>
            <person name="Ferriera S."/>
            <person name="Flanigan M."/>
            <person name="Fosler C."/>
            <person name="Glodek A."/>
            <person name="Gu Z."/>
            <person name="Holt R.A."/>
            <person name="Jennings D."/>
            <person name="Kraft C.L."/>
            <person name="Lu F."/>
            <person name="Nguyen T."/>
            <person name="Nusskern D.R."/>
            <person name="Pfannkoch C.M."/>
            <person name="Sitter C."/>
            <person name="Sutton G.G."/>
            <person name="Venter J.C."/>
            <person name="Wang Z."/>
            <person name="Woodage T."/>
            <person name="Zheng X.H."/>
            <person name="Zhong F."/>
        </authorList>
    </citation>
    <scope>NUCLEOTIDE SEQUENCE [LARGE SCALE GENOMIC DNA]</scope>
    <source>
        <strain>BN</strain>
        <strain evidence="2">Sprague-Dawley</strain>
    </source>
</reference>
<evidence type="ECO:0000313" key="1">
    <source>
        <dbReference type="EMBL" id="EDM00907.1"/>
    </source>
</evidence>
<evidence type="ECO:0000313" key="2">
    <source>
        <dbReference type="Proteomes" id="UP000234681"/>
    </source>
</evidence>
<sequence>MRVLHCSKVPHFNKPEHLNDTFHRQSHMIVCGLDSVLARRQSNGMLTNIVSKLWRLYNSIVPLLGGEQKALKEIPGDCLY</sequence>
<organism evidence="1 2">
    <name type="scientific">Rattus norvegicus</name>
    <name type="common">Rat</name>
    <dbReference type="NCBI Taxonomy" id="10116"/>
    <lineage>
        <taxon>Eukaryota</taxon>
        <taxon>Metazoa</taxon>
        <taxon>Chordata</taxon>
        <taxon>Craniata</taxon>
        <taxon>Vertebrata</taxon>
        <taxon>Euteleostomi</taxon>
        <taxon>Mammalia</taxon>
        <taxon>Eutheria</taxon>
        <taxon>Euarchontoglires</taxon>
        <taxon>Glires</taxon>
        <taxon>Rodentia</taxon>
        <taxon>Myomorpha</taxon>
        <taxon>Muroidea</taxon>
        <taxon>Muridae</taxon>
        <taxon>Murinae</taxon>
        <taxon>Rattus</taxon>
    </lineage>
</organism>
<dbReference type="Proteomes" id="UP000234681">
    <property type="component" value="Chromosome 2"/>
</dbReference>
<accession>A6J5N3</accession>